<feature type="region of interest" description="Disordered" evidence="1">
    <location>
        <begin position="454"/>
        <end position="495"/>
    </location>
</feature>
<proteinExistence type="predicted"/>
<accession>A0AA39TU30</accession>
<feature type="region of interest" description="Disordered" evidence="1">
    <location>
        <begin position="381"/>
        <end position="410"/>
    </location>
</feature>
<name>A0AA39TU30_9PEZI</name>
<reference evidence="2" key="1">
    <citation type="submission" date="2023-06" db="EMBL/GenBank/DDBJ databases">
        <title>Genome-scale phylogeny and comparative genomics of the fungal order Sordariales.</title>
        <authorList>
            <consortium name="Lawrence Berkeley National Laboratory"/>
            <person name="Hensen N."/>
            <person name="Bonometti L."/>
            <person name="Westerberg I."/>
            <person name="Brannstrom I.O."/>
            <person name="Guillou S."/>
            <person name="Cros-Aarteil S."/>
            <person name="Calhoun S."/>
            <person name="Haridas S."/>
            <person name="Kuo A."/>
            <person name="Mondo S."/>
            <person name="Pangilinan J."/>
            <person name="Riley R."/>
            <person name="LaButti K."/>
            <person name="Andreopoulos B."/>
            <person name="Lipzen A."/>
            <person name="Chen C."/>
            <person name="Yanf M."/>
            <person name="Daum C."/>
            <person name="Ng V."/>
            <person name="Clum A."/>
            <person name="Steindorff A."/>
            <person name="Ohm R."/>
            <person name="Martin F."/>
            <person name="Silar P."/>
            <person name="Natvig D."/>
            <person name="Lalanne C."/>
            <person name="Gautier V."/>
            <person name="Ament-velasquez S.L."/>
            <person name="Kruys A."/>
            <person name="Hutchinson M.I."/>
            <person name="Powell A.J."/>
            <person name="Barry K."/>
            <person name="Miller A.N."/>
            <person name="Grigoriev I.V."/>
            <person name="Debuchy R."/>
            <person name="Gladieux P."/>
            <person name="Thoren M.H."/>
            <person name="Johannesson H."/>
        </authorList>
    </citation>
    <scope>NUCLEOTIDE SEQUENCE</scope>
    <source>
        <strain evidence="2">SMH3391-2</strain>
    </source>
</reference>
<sequence length="495" mass="55538">MDNLSNLQPPSITIVVMREESPPRLQQRPDTPRPWRLRRGPSPLPHVVQHELADDEIHRQHVDEVLDDQELDDQEESFHRSLPLFLYSLNRPESAPPVLDNPPGQLRNPPGQFLAPSLPLGYPDSYSRLVWSPTFRPEYPSPTSYSEGLRDCFASGSGSLDHFEMGRVLPLDNARSRASARRRGIRSSKSWHSSDNEEIELMSRSSHRTSSAGSDSNFSSDSSDIFRLESDDDSDGDNYHDSFWDRQDNDGDAGDKDDNNSQSKGEEELGYPRGSKFDCAYESRPEDGAEVPELASLCSSQSSENCNQDCECWGFYPLATTQPRKRYRERPQNGPIRGTSPLRPQAAEFIPSSHMPLLSYRPVPCFPYGYLPAAAQYDHVDPQKHAPNTEDVTDSSGQLKKSGSLPLPPPKVVTKLYDDSETFSGESSLSIVNPIWSYSFWKWKHRHHLAREAAVTGGGAMQSRQADAEGRPTGKDPGLTRFLSDWSADKDDSLF</sequence>
<feature type="compositionally biased region" description="Polar residues" evidence="1">
    <location>
        <begin position="1"/>
        <end position="11"/>
    </location>
</feature>
<feature type="region of interest" description="Disordered" evidence="1">
    <location>
        <begin position="173"/>
        <end position="285"/>
    </location>
</feature>
<keyword evidence="3" id="KW-1185">Reference proteome</keyword>
<feature type="compositionally biased region" description="Basic and acidic residues" evidence="1">
    <location>
        <begin position="237"/>
        <end position="267"/>
    </location>
</feature>
<evidence type="ECO:0000313" key="3">
    <source>
        <dbReference type="Proteomes" id="UP001174934"/>
    </source>
</evidence>
<dbReference type="Proteomes" id="UP001174934">
    <property type="component" value="Unassembled WGS sequence"/>
</dbReference>
<dbReference type="EMBL" id="JAULSR010000009">
    <property type="protein sequence ID" value="KAK0612527.1"/>
    <property type="molecule type" value="Genomic_DNA"/>
</dbReference>
<feature type="compositionally biased region" description="Basic and acidic residues" evidence="1">
    <location>
        <begin position="275"/>
        <end position="285"/>
    </location>
</feature>
<feature type="region of interest" description="Disordered" evidence="1">
    <location>
        <begin position="1"/>
        <end position="45"/>
    </location>
</feature>
<evidence type="ECO:0000313" key="2">
    <source>
        <dbReference type="EMBL" id="KAK0612527.1"/>
    </source>
</evidence>
<gene>
    <name evidence="2" type="ORF">B0T17DRAFT_511711</name>
</gene>
<comment type="caution">
    <text evidence="2">The sequence shown here is derived from an EMBL/GenBank/DDBJ whole genome shotgun (WGS) entry which is preliminary data.</text>
</comment>
<evidence type="ECO:0000256" key="1">
    <source>
        <dbReference type="SAM" id="MobiDB-lite"/>
    </source>
</evidence>
<organism evidence="2 3">
    <name type="scientific">Bombardia bombarda</name>
    <dbReference type="NCBI Taxonomy" id="252184"/>
    <lineage>
        <taxon>Eukaryota</taxon>
        <taxon>Fungi</taxon>
        <taxon>Dikarya</taxon>
        <taxon>Ascomycota</taxon>
        <taxon>Pezizomycotina</taxon>
        <taxon>Sordariomycetes</taxon>
        <taxon>Sordariomycetidae</taxon>
        <taxon>Sordariales</taxon>
        <taxon>Lasiosphaeriaceae</taxon>
        <taxon>Bombardia</taxon>
    </lineage>
</organism>
<protein>
    <submittedName>
        <fullName evidence="2">Uncharacterized protein</fullName>
    </submittedName>
</protein>
<dbReference type="AlphaFoldDB" id="A0AA39TU30"/>
<feature type="compositionally biased region" description="Low complexity" evidence="1">
    <location>
        <begin position="208"/>
        <end position="223"/>
    </location>
</feature>